<dbReference type="OrthoDB" id="7784628at2"/>
<dbReference type="STRING" id="999552.METH_06095"/>
<gene>
    <name evidence="2" type="ORF">METH_06095</name>
</gene>
<keyword evidence="3" id="KW-1185">Reference proteome</keyword>
<dbReference type="AlphaFoldDB" id="V9VZW4"/>
<proteinExistence type="predicted"/>
<name>V9VZW4_9RHOB</name>
<evidence type="ECO:0000313" key="2">
    <source>
        <dbReference type="EMBL" id="AHD02915.1"/>
    </source>
</evidence>
<evidence type="ECO:0000256" key="1">
    <source>
        <dbReference type="SAM" id="MobiDB-lite"/>
    </source>
</evidence>
<evidence type="ECO:0000313" key="3">
    <source>
        <dbReference type="Proteomes" id="UP000018780"/>
    </source>
</evidence>
<dbReference type="RefSeq" id="WP_024089501.1">
    <property type="nucleotide sequence ID" value="NC_023135.1"/>
</dbReference>
<dbReference type="HOGENOM" id="CLU_315648_0_0_5"/>
<accession>V9VZW4</accession>
<protein>
    <submittedName>
        <fullName evidence="2">Uncharacterized protein</fullName>
    </submittedName>
</protein>
<reference evidence="2 3" key="1">
    <citation type="submission" date="2013-09" db="EMBL/GenBank/DDBJ databases">
        <authorList>
            <consortium name="DOE Joint Genome Institute"/>
            <person name="Klenk H.-P."/>
            <person name="Huntemann M."/>
            <person name="Han J."/>
            <person name="Chen A."/>
            <person name="Kyrpides N."/>
            <person name="Mavromatis K."/>
            <person name="Markowitz V."/>
            <person name="Palaniappan K."/>
            <person name="Ivanova N."/>
            <person name="Schaumberg A."/>
            <person name="Pati A."/>
            <person name="Liolios K."/>
            <person name="Nordberg H.P."/>
            <person name="Cantor M.N."/>
            <person name="Hua S.X."/>
            <person name="Woyke T."/>
        </authorList>
    </citation>
    <scope>NUCLEOTIDE SEQUENCE [LARGE SCALE GENOMIC DNA]</scope>
    <source>
        <strain evidence="2 3">DSM 14336</strain>
    </source>
</reference>
<dbReference type="PATRIC" id="fig|999552.6.peg.1228"/>
<dbReference type="Proteomes" id="UP000018780">
    <property type="component" value="Chromosome"/>
</dbReference>
<feature type="region of interest" description="Disordered" evidence="1">
    <location>
        <begin position="728"/>
        <end position="752"/>
    </location>
</feature>
<dbReference type="EMBL" id="CP006773">
    <property type="protein sequence ID" value="AHD02915.1"/>
    <property type="molecule type" value="Genomic_DNA"/>
</dbReference>
<organism evidence="2 3">
    <name type="scientific">Leisingera methylohalidivorans DSM 14336</name>
    <dbReference type="NCBI Taxonomy" id="999552"/>
    <lineage>
        <taxon>Bacteria</taxon>
        <taxon>Pseudomonadati</taxon>
        <taxon>Pseudomonadota</taxon>
        <taxon>Alphaproteobacteria</taxon>
        <taxon>Rhodobacterales</taxon>
        <taxon>Roseobacteraceae</taxon>
        <taxon>Leisingera</taxon>
    </lineage>
</organism>
<dbReference type="KEGG" id="lmd:METH_06095"/>
<sequence>MANTPDPLANNPAIRQWAERFYSLKAWTMPDLPGPGDEAVDNRRNAALAELNKITIPAALSSGARRSLAGGRKALKKEILSADEAGAFDKIDSDISDLASQIAAQLDVAAARGLAQSALAAAEEKFASVRDSLDQGAFTYVEGLIKAAQKTMAAAVTDKEFAAVEATAKGISAKAEDACKYGIYFDTWTHATLALINPMTGGTKDAAAAARSTQMKSAATHSKAGDFGAARSALEAWKTNLGDEGDLAEALSFAALMDGYMANTHDRCTFILASAVPDARDFRNHLKNAKKKAYKDQKFAEAKALLQELIDYSSTERGKLARYMRGFDGSLRADEGFRNALTAADTKQKFKGANDPAGAQADLQVWEKANRALMRKSHSKQIVKALEAKYDALKKVLAEPELSDLTATWNAHKLLADDDKFDKKTGAPQYHAKLSQLFKLEKVVDGRREMAQILTQFPAAAAYDFHKPVADNITAQKYPEAVSAVPAALALLRAMPGYLTTKKAAGDLLAVLPGDADALKSTLDDAIKAAEITARGGDPAKATGDLQTVLDGTDYMDLVLAMADYRGKLVKVEKEHARTKKYLKLPAAESKLDEALQAARDRAGKDKEYGDAFLMLDTHEKLLKTVKPMATARFQVQGIIAALKRAGVASKELKPFEDKAAAAEAEAKKPDFDKAGTAFDQVRKELEKLSTEAAEAYEMMDGVGSNAGHSLDRHGPDVSDEDLITRLKTGKPPNAHSDDERSFTGASSKFHSPQDWLSGREIAAEAALAKGVDITETEMTFTGNPLTDPDESADFTVEHGRPIDKAYIGRKKHLRSDDSGEPIADKTYESFEEVEGLTRAYVNFIWEPELLPAETTNHPDPATDYPEEKAQDNADYVAKYTIRHNSAPAKIPGRWVMMQQYPVADGWDNETKTYTNGNPGNMIP</sequence>